<protein>
    <submittedName>
        <fullName evidence="1">Uncharacterized protein</fullName>
    </submittedName>
</protein>
<evidence type="ECO:0000313" key="1">
    <source>
        <dbReference type="EMBL" id="OHT16729.1"/>
    </source>
</evidence>
<dbReference type="Proteomes" id="UP000179807">
    <property type="component" value="Unassembled WGS sequence"/>
</dbReference>
<dbReference type="GeneID" id="94831676"/>
<reference evidence="1" key="1">
    <citation type="submission" date="2016-10" db="EMBL/GenBank/DDBJ databases">
        <authorList>
            <person name="Benchimol M."/>
            <person name="Almeida L.G."/>
            <person name="Vasconcelos A.T."/>
            <person name="Perreira-Neves A."/>
            <person name="Rosa I.A."/>
            <person name="Tasca T."/>
            <person name="Bogo M.R."/>
            <person name="de Souza W."/>
        </authorList>
    </citation>
    <scope>NUCLEOTIDE SEQUENCE [LARGE SCALE GENOMIC DNA]</scope>
    <source>
        <strain evidence="1">K</strain>
    </source>
</reference>
<dbReference type="VEuPathDB" id="TrichDB:TRFO_12989"/>
<proteinExistence type="predicted"/>
<keyword evidence="2" id="KW-1185">Reference proteome</keyword>
<comment type="caution">
    <text evidence="1">The sequence shown here is derived from an EMBL/GenBank/DDBJ whole genome shotgun (WGS) entry which is preliminary data.</text>
</comment>
<sequence length="267" mass="30811">MQTLNFSASADELDLQGKLSKRITPKTARVKYQNHSTLQLLKSDINKYSLEIDALSEINTESRNECNTLVENIEAISKGLNHNIDMITETNRKLERSNAKLNYSIDRQAYLIKKISSLYRDLSLSGIDIKKFDNVEFDLIVKLTGKEYKVKNFDINESIRKMINQTPYFKGVKGHEDFLRRCSSLVKDSNEVIFRLPKFTGNGYQEKINKLKAYNEEMHAKIAEEINELSYEKDRIVNQASTSNSKIPNSKKYLDILLSTNDDLYAF</sequence>
<dbReference type="EMBL" id="MLAK01000078">
    <property type="protein sequence ID" value="OHT16729.1"/>
    <property type="molecule type" value="Genomic_DNA"/>
</dbReference>
<gene>
    <name evidence="1" type="ORF">TRFO_12989</name>
</gene>
<organism evidence="1 2">
    <name type="scientific">Tritrichomonas foetus</name>
    <dbReference type="NCBI Taxonomy" id="1144522"/>
    <lineage>
        <taxon>Eukaryota</taxon>
        <taxon>Metamonada</taxon>
        <taxon>Parabasalia</taxon>
        <taxon>Tritrichomonadida</taxon>
        <taxon>Tritrichomonadidae</taxon>
        <taxon>Tritrichomonas</taxon>
    </lineage>
</organism>
<dbReference type="RefSeq" id="XP_068369865.1">
    <property type="nucleotide sequence ID" value="XM_068496972.1"/>
</dbReference>
<dbReference type="AlphaFoldDB" id="A0A1J4KZP5"/>
<accession>A0A1J4KZP5</accession>
<name>A0A1J4KZP5_9EUKA</name>
<evidence type="ECO:0000313" key="2">
    <source>
        <dbReference type="Proteomes" id="UP000179807"/>
    </source>
</evidence>